<dbReference type="EMBL" id="KE525420">
    <property type="protein sequence ID" value="KFB53615.1"/>
    <property type="molecule type" value="Genomic_DNA"/>
</dbReference>
<sequence length="63" mass="6899">MVQSVGRARMPDKGHKWLDGESVNGFAVTKSPVGMFLHSLTHGSGKDIAFGPKERFSNEFSHP</sequence>
<reference evidence="2" key="2">
    <citation type="submission" date="2020-05" db="UniProtKB">
        <authorList>
            <consortium name="EnsemblMetazoa"/>
        </authorList>
    </citation>
    <scope>IDENTIFICATION</scope>
</reference>
<organism evidence="1">
    <name type="scientific">Anopheles sinensis</name>
    <name type="common">Mosquito</name>
    <dbReference type="NCBI Taxonomy" id="74873"/>
    <lineage>
        <taxon>Eukaryota</taxon>
        <taxon>Metazoa</taxon>
        <taxon>Ecdysozoa</taxon>
        <taxon>Arthropoda</taxon>
        <taxon>Hexapoda</taxon>
        <taxon>Insecta</taxon>
        <taxon>Pterygota</taxon>
        <taxon>Neoptera</taxon>
        <taxon>Endopterygota</taxon>
        <taxon>Diptera</taxon>
        <taxon>Nematocera</taxon>
        <taxon>Culicoidea</taxon>
        <taxon>Culicidae</taxon>
        <taxon>Anophelinae</taxon>
        <taxon>Anopheles</taxon>
    </lineage>
</organism>
<evidence type="ECO:0000313" key="2">
    <source>
        <dbReference type="EnsemblMetazoa" id="ASIC021855-PA"/>
    </source>
</evidence>
<evidence type="ECO:0000313" key="1">
    <source>
        <dbReference type="EMBL" id="KFB53615.1"/>
    </source>
</evidence>
<proteinExistence type="predicted"/>
<keyword evidence="3" id="KW-1185">Reference proteome</keyword>
<dbReference type="VEuPathDB" id="VectorBase:ASIC021855"/>
<dbReference type="EMBL" id="ATLV01026914">
    <property type="status" value="NOT_ANNOTATED_CDS"/>
    <property type="molecule type" value="Genomic_DNA"/>
</dbReference>
<name>A0A084WTS1_ANOSI</name>
<reference evidence="1 3" key="1">
    <citation type="journal article" date="2014" name="BMC Genomics">
        <title>Genome sequence of Anopheles sinensis provides insight into genetics basis of mosquito competence for malaria parasites.</title>
        <authorList>
            <person name="Zhou D."/>
            <person name="Zhang D."/>
            <person name="Ding G."/>
            <person name="Shi L."/>
            <person name="Hou Q."/>
            <person name="Ye Y."/>
            <person name="Xu Y."/>
            <person name="Zhou H."/>
            <person name="Xiong C."/>
            <person name="Li S."/>
            <person name="Yu J."/>
            <person name="Hong S."/>
            <person name="Yu X."/>
            <person name="Zou P."/>
            <person name="Chen C."/>
            <person name="Chang X."/>
            <person name="Wang W."/>
            <person name="Lv Y."/>
            <person name="Sun Y."/>
            <person name="Ma L."/>
            <person name="Shen B."/>
            <person name="Zhu C."/>
        </authorList>
    </citation>
    <scope>NUCLEOTIDE SEQUENCE [LARGE SCALE GENOMIC DNA]</scope>
</reference>
<dbReference type="AlphaFoldDB" id="A0A084WTS1"/>
<accession>A0A084WTS1</accession>
<gene>
    <name evidence="1" type="ORF">ZHAS_00021855</name>
</gene>
<dbReference type="EnsemblMetazoa" id="ASIC021855-RA">
    <property type="protein sequence ID" value="ASIC021855-PA"/>
    <property type="gene ID" value="ASIC021855"/>
</dbReference>
<dbReference type="Proteomes" id="UP000030765">
    <property type="component" value="Unassembled WGS sequence"/>
</dbReference>
<evidence type="ECO:0000313" key="3">
    <source>
        <dbReference type="Proteomes" id="UP000030765"/>
    </source>
</evidence>
<protein>
    <submittedName>
        <fullName evidence="1 2">Uncharacterized protein</fullName>
    </submittedName>
</protein>